<dbReference type="RefSeq" id="WP_011654012.1">
    <property type="nucleotide sequence ID" value="NC_008380.1"/>
</dbReference>
<sequence>MENRNDDDAYAFIPATIKLTPYDRRLRELRSLREKRELAISSNDQRRMAELDYQIKKAEERLEEEKRRDADEKWRRLRDIDDWRSRNGRASRNAGRRKVRNKPNEDLSHMTPAQKEERKRDQRADANFIKRQEAKGVAASDIQVWLMLRQQERDSKRGAAAEAECGMASNPTFGMF</sequence>
<reference evidence="3 4" key="1">
    <citation type="journal article" date="2006" name="Genome Biol.">
        <title>The genome of Rhizobium leguminosarum has recognizable core and accessory components.</title>
        <authorList>
            <person name="Young J.W."/>
            <person name="Crossman L.C."/>
            <person name="Johnston A.W.B."/>
            <person name="Thomson N.R."/>
            <person name="Ghazoui Z.F."/>
            <person name="Hull K.H."/>
            <person name="Wexler M."/>
            <person name="Curson A.R.J."/>
            <person name="Todd J.D."/>
            <person name="Poole P.S."/>
            <person name="Mauchline T.H."/>
            <person name="East A.K."/>
            <person name="Quail M.A."/>
            <person name="Churcher C."/>
            <person name="Arrowsmith C."/>
            <person name="Cherevach A."/>
            <person name="Chillingworth T."/>
            <person name="Clarke K."/>
            <person name="Cronin A."/>
            <person name="Davis P."/>
            <person name="Fraser A."/>
            <person name="Hance Z."/>
            <person name="Hauser H."/>
            <person name="Jagels K."/>
            <person name="Moule S."/>
            <person name="Mungall K."/>
            <person name="Norbertczak H."/>
            <person name="Rabbinowitsch E."/>
            <person name="Sanders M."/>
            <person name="Simmonds M."/>
            <person name="Whitehead S."/>
            <person name="Parkhill J."/>
        </authorList>
    </citation>
    <scope>NUCLEOTIDE SEQUENCE [LARGE SCALE GENOMIC DNA]</scope>
    <source>
        <strain evidence="4">DSM 114642 / LMG 32736 / 3841</strain>
    </source>
</reference>
<feature type="coiled-coil region" evidence="1">
    <location>
        <begin position="41"/>
        <end position="75"/>
    </location>
</feature>
<dbReference type="GeneID" id="303209671"/>
<dbReference type="Proteomes" id="UP000006575">
    <property type="component" value="Chromosome"/>
</dbReference>
<evidence type="ECO:0000313" key="3">
    <source>
        <dbReference type="EMBL" id="CAK10152.1"/>
    </source>
</evidence>
<dbReference type="EnsemblBacteria" id="CAK10152">
    <property type="protein sequence ID" value="CAK10152"/>
    <property type="gene ID" value="RL4669"/>
</dbReference>
<feature type="compositionally biased region" description="Basic and acidic residues" evidence="2">
    <location>
        <begin position="102"/>
        <end position="122"/>
    </location>
</feature>
<gene>
    <name evidence="3" type="ordered locus">RL4669</name>
</gene>
<organism evidence="3 4">
    <name type="scientific">Rhizobium johnstonii (strain DSM 114642 / LMG 32736 / 3841)</name>
    <name type="common">Rhizobium leguminosarum bv. viciae</name>
    <dbReference type="NCBI Taxonomy" id="216596"/>
    <lineage>
        <taxon>Bacteria</taxon>
        <taxon>Pseudomonadati</taxon>
        <taxon>Pseudomonadota</taxon>
        <taxon>Alphaproteobacteria</taxon>
        <taxon>Hyphomicrobiales</taxon>
        <taxon>Rhizobiaceae</taxon>
        <taxon>Rhizobium/Agrobacterium group</taxon>
        <taxon>Rhizobium</taxon>
        <taxon>Rhizobium johnstonii</taxon>
    </lineage>
</organism>
<keyword evidence="1" id="KW-0175">Coiled coil</keyword>
<evidence type="ECO:0000256" key="2">
    <source>
        <dbReference type="SAM" id="MobiDB-lite"/>
    </source>
</evidence>
<feature type="region of interest" description="Disordered" evidence="2">
    <location>
        <begin position="85"/>
        <end position="122"/>
    </location>
</feature>
<dbReference type="eggNOG" id="ENOG5033I9I">
    <property type="taxonomic scope" value="Bacteria"/>
</dbReference>
<name>Q1MA87_RHIJ3</name>
<dbReference type="EMBL" id="AM236080">
    <property type="protein sequence ID" value="CAK10152.1"/>
    <property type="molecule type" value="Genomic_DNA"/>
</dbReference>
<dbReference type="AlphaFoldDB" id="Q1MA87"/>
<proteinExistence type="predicted"/>
<evidence type="ECO:0000256" key="1">
    <source>
        <dbReference type="SAM" id="Coils"/>
    </source>
</evidence>
<keyword evidence="4" id="KW-1185">Reference proteome</keyword>
<accession>Q1MA87</accession>
<dbReference type="HOGENOM" id="CLU_1523960_0_0_5"/>
<protein>
    <submittedName>
        <fullName evidence="3">Uncharacterized protein</fullName>
    </submittedName>
</protein>
<feature type="compositionally biased region" description="Basic residues" evidence="2">
    <location>
        <begin position="86"/>
        <end position="101"/>
    </location>
</feature>
<dbReference type="KEGG" id="rle:RL4669"/>
<evidence type="ECO:0000313" key="4">
    <source>
        <dbReference type="Proteomes" id="UP000006575"/>
    </source>
</evidence>